<dbReference type="GO" id="GO:0007264">
    <property type="term" value="P:small GTPase-mediated signal transduction"/>
    <property type="evidence" value="ECO:0007669"/>
    <property type="project" value="InterPro"/>
</dbReference>
<dbReference type="GeneID" id="68100117"/>
<dbReference type="SMART" id="SM00173">
    <property type="entry name" value="RAS"/>
    <property type="match status" value="1"/>
</dbReference>
<dbReference type="InterPro" id="IPR001806">
    <property type="entry name" value="Small_GTPase"/>
</dbReference>
<dbReference type="GO" id="GO:0003924">
    <property type="term" value="F:GTPase activity"/>
    <property type="evidence" value="ECO:0007669"/>
    <property type="project" value="InterPro"/>
</dbReference>
<keyword evidence="4" id="KW-1185">Reference proteome</keyword>
<dbReference type="InterPro" id="IPR003578">
    <property type="entry name" value="Small_GTPase_Rho"/>
</dbReference>
<comment type="caution">
    <text evidence="3">The sequence shown here is derived from an EMBL/GenBank/DDBJ whole genome shotgun (WGS) entry which is preliminary data.</text>
</comment>
<dbReference type="SMART" id="SM00175">
    <property type="entry name" value="RAB"/>
    <property type="match status" value="1"/>
</dbReference>
<reference evidence="3 4" key="1">
    <citation type="journal article" date="2018" name="BMC Genomics">
        <title>The genome of Naegleria lovaniensis, the basis for a comparative approach to unravel pathogenicity factors of the human pathogenic amoeba N. fowleri.</title>
        <authorList>
            <person name="Liechti N."/>
            <person name="Schurch N."/>
            <person name="Bruggmann R."/>
            <person name="Wittwer M."/>
        </authorList>
    </citation>
    <scope>NUCLEOTIDE SEQUENCE [LARGE SCALE GENOMIC DNA]</scope>
    <source>
        <strain evidence="3 4">ATCC 30569</strain>
    </source>
</reference>
<dbReference type="Proteomes" id="UP000816034">
    <property type="component" value="Unassembled WGS sequence"/>
</dbReference>
<evidence type="ECO:0000313" key="4">
    <source>
        <dbReference type="Proteomes" id="UP000816034"/>
    </source>
</evidence>
<dbReference type="SMART" id="SM00174">
    <property type="entry name" value="RHO"/>
    <property type="match status" value="1"/>
</dbReference>
<dbReference type="PANTHER" id="PTHR24072">
    <property type="entry name" value="RHO FAMILY GTPASE"/>
    <property type="match status" value="1"/>
</dbReference>
<dbReference type="PROSITE" id="PS51420">
    <property type="entry name" value="RHO"/>
    <property type="match status" value="1"/>
</dbReference>
<name>A0AA88GLL6_NAELO</name>
<dbReference type="EMBL" id="PYSW02000030">
    <property type="protein sequence ID" value="KAG2379025.1"/>
    <property type="molecule type" value="Genomic_DNA"/>
</dbReference>
<protein>
    <recommendedName>
        <fullName evidence="5">Ras family small GTPase</fullName>
    </recommendedName>
</protein>
<dbReference type="AlphaFoldDB" id="A0AA88GLL6"/>
<dbReference type="Pfam" id="PF00071">
    <property type="entry name" value="Ras"/>
    <property type="match status" value="1"/>
</dbReference>
<evidence type="ECO:0000256" key="2">
    <source>
        <dbReference type="ARBA" id="ARBA00023134"/>
    </source>
</evidence>
<evidence type="ECO:0000256" key="1">
    <source>
        <dbReference type="ARBA" id="ARBA00022741"/>
    </source>
</evidence>
<proteinExistence type="predicted"/>
<evidence type="ECO:0008006" key="5">
    <source>
        <dbReference type="Google" id="ProtNLM"/>
    </source>
</evidence>
<gene>
    <name evidence="3" type="ORF">C9374_007663</name>
</gene>
<dbReference type="PROSITE" id="PS51421">
    <property type="entry name" value="RAS"/>
    <property type="match status" value="1"/>
</dbReference>
<dbReference type="Gene3D" id="3.40.50.300">
    <property type="entry name" value="P-loop containing nucleotide triphosphate hydrolases"/>
    <property type="match status" value="1"/>
</dbReference>
<dbReference type="PROSITE" id="PS51419">
    <property type="entry name" value="RAB"/>
    <property type="match status" value="1"/>
</dbReference>
<keyword evidence="1" id="KW-0547">Nucleotide-binding</keyword>
<keyword evidence="2" id="KW-0342">GTP-binding</keyword>
<sequence>MNSSVLHVVVVGDSQVGKTSTLLNLRERYSKTLMPLSRSECIPSVLDAFEINYLPNNNNNSTNGSSTPSPVCMDFFDKILFIDTPSDDDQSLYRKEHFYKEGQVFVIMFALDRISSFEKVHDYYLEIKEAVITNVTMILVGCKCDLTDRREVTLFEGLELQRKIGAKVYLEISNVSGKNLNSLIDNCVKLGSKLLMQSPNSPSSQLSDRSQRELINESRPKILQIVKCQQ</sequence>
<dbReference type="PRINTS" id="PR00449">
    <property type="entry name" value="RASTRNSFRMNG"/>
</dbReference>
<dbReference type="GO" id="GO:0005525">
    <property type="term" value="F:GTP binding"/>
    <property type="evidence" value="ECO:0007669"/>
    <property type="project" value="UniProtKB-KW"/>
</dbReference>
<evidence type="ECO:0000313" key="3">
    <source>
        <dbReference type="EMBL" id="KAG2379025.1"/>
    </source>
</evidence>
<dbReference type="SUPFAM" id="SSF52540">
    <property type="entry name" value="P-loop containing nucleoside triphosphate hydrolases"/>
    <property type="match status" value="1"/>
</dbReference>
<dbReference type="InterPro" id="IPR027417">
    <property type="entry name" value="P-loop_NTPase"/>
</dbReference>
<accession>A0AA88GLL6</accession>
<dbReference type="RefSeq" id="XP_044546287.1">
    <property type="nucleotide sequence ID" value="XM_044697653.1"/>
</dbReference>
<organism evidence="3 4">
    <name type="scientific">Naegleria lovaniensis</name>
    <name type="common">Amoeba</name>
    <dbReference type="NCBI Taxonomy" id="51637"/>
    <lineage>
        <taxon>Eukaryota</taxon>
        <taxon>Discoba</taxon>
        <taxon>Heterolobosea</taxon>
        <taxon>Tetramitia</taxon>
        <taxon>Eutetramitia</taxon>
        <taxon>Vahlkampfiidae</taxon>
        <taxon>Naegleria</taxon>
    </lineage>
</organism>